<keyword evidence="1" id="KW-1133">Transmembrane helix</keyword>
<dbReference type="Pfam" id="PF24027">
    <property type="entry name" value="DUF7338"/>
    <property type="match status" value="1"/>
</dbReference>
<keyword evidence="3" id="KW-1185">Reference proteome</keyword>
<protein>
    <submittedName>
        <fullName evidence="2">Uncharacterized protein</fullName>
    </submittedName>
</protein>
<proteinExistence type="predicted"/>
<reference evidence="2 3" key="1">
    <citation type="submission" date="2017-09" db="EMBL/GenBank/DDBJ databases">
        <authorList>
            <person name="Ehlers B."/>
            <person name="Leendertz F.H."/>
        </authorList>
    </citation>
    <scope>NUCLEOTIDE SEQUENCE [LARGE SCALE GENOMIC DNA]</scope>
</reference>
<sequence>MNFLKTLGMGLLMVIAVLLLPVFGLVMALFTWQLAYLKWSAYVVVDFVLTLTIPFVAPFIAAFTSAQPYGSTGYTWGGLYGTYDNPPQGDEGYVAKRSWFPGITTGFKGYLNRIGWMIRNPIYGWSQKVSLPFDPNDILLTNGNPNISDKYKIAGAYHTTYTDHTTGKLIGFEFYVVYPWSETKDIRIRLGWKMTTDKFASTGFAPMVNTLNFLDGYGS</sequence>
<dbReference type="EMBL" id="MG018926">
    <property type="protein sequence ID" value="ATW57861.1"/>
    <property type="molecule type" value="Genomic_DNA"/>
</dbReference>
<evidence type="ECO:0000313" key="3">
    <source>
        <dbReference type="Proteomes" id="UP000241090"/>
    </source>
</evidence>
<accession>A0A2H4P6Q9</accession>
<dbReference type="OrthoDB" id="19509at10239"/>
<evidence type="ECO:0000256" key="1">
    <source>
        <dbReference type="SAM" id="Phobius"/>
    </source>
</evidence>
<dbReference type="InterPro" id="IPR055762">
    <property type="entry name" value="DUF7338"/>
</dbReference>
<name>A0A2H4P6Q9_9CAUD</name>
<keyword evidence="1" id="KW-0812">Transmembrane</keyword>
<feature type="transmembrane region" description="Helical" evidence="1">
    <location>
        <begin position="41"/>
        <end position="63"/>
    </location>
</feature>
<feature type="transmembrane region" description="Helical" evidence="1">
    <location>
        <begin position="12"/>
        <end position="35"/>
    </location>
</feature>
<evidence type="ECO:0000313" key="2">
    <source>
        <dbReference type="EMBL" id="ATW57861.1"/>
    </source>
</evidence>
<dbReference type="Proteomes" id="UP000241090">
    <property type="component" value="Segment"/>
</dbReference>
<keyword evidence="1" id="KW-0472">Membrane</keyword>
<organism evidence="2 3">
    <name type="scientific">Pseudomonas phage tabernarius</name>
    <dbReference type="NCBI Taxonomy" id="2048978"/>
    <lineage>
        <taxon>Viruses</taxon>
        <taxon>Duplodnaviria</taxon>
        <taxon>Heunggongvirae</taxon>
        <taxon>Uroviricota</taxon>
        <taxon>Caudoviricetes</taxon>
        <taxon>Lindbergviridae</taxon>
        <taxon>Tabernariusvirus</taxon>
        <taxon>Tabernariusvirus tabernarius</taxon>
    </lineage>
</organism>
<gene>
    <name evidence="2" type="ORF">CNR33_00015</name>
</gene>